<dbReference type="OrthoDB" id="10253476at2759"/>
<dbReference type="InterPro" id="IPR011989">
    <property type="entry name" value="ARM-like"/>
</dbReference>
<dbReference type="AlphaFoldDB" id="A0A875RQG7"/>
<reference evidence="2" key="1">
    <citation type="submission" date="2020-10" db="EMBL/GenBank/DDBJ databases">
        <authorList>
            <person name="Roach M.J.R."/>
        </authorList>
    </citation>
    <scope>NUCLEOTIDE SEQUENCE</scope>
    <source>
        <strain evidence="2">CBS 1945</strain>
    </source>
</reference>
<dbReference type="GeneID" id="62197694"/>
<evidence type="ECO:0000313" key="3">
    <source>
        <dbReference type="Proteomes" id="UP000662931"/>
    </source>
</evidence>
<feature type="domain" description="Tubulin-folding cofactor D ARM repeats" evidence="1">
    <location>
        <begin position="287"/>
        <end position="472"/>
    </location>
</feature>
<dbReference type="GO" id="GO:0048487">
    <property type="term" value="F:beta-tubulin binding"/>
    <property type="evidence" value="ECO:0007669"/>
    <property type="project" value="InterPro"/>
</dbReference>
<dbReference type="Gene3D" id="1.25.10.10">
    <property type="entry name" value="Leucine-rich Repeat Variant"/>
    <property type="match status" value="1"/>
</dbReference>
<dbReference type="RefSeq" id="XP_038780465.1">
    <property type="nucleotide sequence ID" value="XM_038924537.1"/>
</dbReference>
<organism evidence="2 3">
    <name type="scientific">Eeniella nana</name>
    <name type="common">Yeast</name>
    <name type="synonym">Brettanomyces nanus</name>
    <dbReference type="NCBI Taxonomy" id="13502"/>
    <lineage>
        <taxon>Eukaryota</taxon>
        <taxon>Fungi</taxon>
        <taxon>Dikarya</taxon>
        <taxon>Ascomycota</taxon>
        <taxon>Saccharomycotina</taxon>
        <taxon>Pichiomycetes</taxon>
        <taxon>Pichiales</taxon>
        <taxon>Pichiaceae</taxon>
        <taxon>Brettanomyces</taxon>
    </lineage>
</organism>
<dbReference type="GO" id="GO:0007021">
    <property type="term" value="P:tubulin complex assembly"/>
    <property type="evidence" value="ECO:0007669"/>
    <property type="project" value="InterPro"/>
</dbReference>
<keyword evidence="3" id="KW-1185">Reference proteome</keyword>
<dbReference type="InterPro" id="IPR016024">
    <property type="entry name" value="ARM-type_fold"/>
</dbReference>
<gene>
    <name evidence="2" type="ORF">FOA43_004294</name>
</gene>
<sequence length="1023" mass="117922">MDSDDLGISKIADKLLNEIEGSLRLILRESDDSFDDGEEMKEYNKFTKSIEQFQPLPQLLDSRLRNFINRVIQSYTNNCLYDGHDENQQLSIRIAKVFYQFSKVRGTKPVSNCLSSDISLIGYVLRRIESADAWEEHFFLLMWLSVLILAPFPLVKLDPMLPENIYQLGFRYLRTGGKERDAASILMARFLSRVDNYRYLDCFISEYFNSISWNLESNVMIKMGMLSTVNRLLKVTTLDQLRNHLDMIFLLISNLLNEDRRGLPSSILRLFIKILGKLSLFFLKQERYDSIEDILTHLLHLLSHNDTVIRYCVAKQISKIGQHLDPDSRNVILEALVQLLGISHLSKGFQDNLDINSETIDIQSYHGVLLTLGEFCRLRLMTTEWISITSSVVHRTLFVEQHRLTYSAGSNVRDASCFDCWSIFKKYHDSELPIIAVVTLFKDLMLSSCFDGDLMIRRAASATLQELIGRHGDRLFLQLSIPTDSISRYKVRLIEILDYTVLGHTQKSYQLPIQIYSELDELLYSEFMKYLLESGIKNYNYSLRKLSAQCLRRMAQISDRSDVNVIIDGLRTELLETSAEGLMYSIAELLTLLPSNSVDLSLYSSILSNFTFDFHRDGFHKGEEYLHLLRGLVKRFSLEPTLFELETVFNIIRCDREEIISEFVRLASVLNDIPEKYANKWLYYVRNGNLASAKALGYSSIMTLKNSEVLGLLHKNQLDAKLRSSLVDSISIFLQRGGNLNGHQEELIDQLDDYTVTNKGDVGSFIRLSAIDMISTNRRYFWDESSINLRMQIEKKLLRLACEVMDNVKLAAFSLLTELKGWKLQQQIDQSVLLHNPEQYFILLLKIYDANYLQDEECSTEFWKGFSFSGGSSQAVDLTINAAVYAFLRSWEELADTQKCSLLGIILSLLRASKIHHKNPRFVKMQTSCLNFVCNLLELNLQVPPEFDLKVLFVRTYNLTLGTSKISRLSVAIRTLTNLYLRDENTFKGCKGRLEWLGEKHHSEKVKAMALEGLKEIEFEQNK</sequence>
<protein>
    <recommendedName>
        <fullName evidence="1">Tubulin-folding cofactor D ARM repeats domain-containing protein</fullName>
    </recommendedName>
</protein>
<dbReference type="GO" id="GO:0007023">
    <property type="term" value="P:post-chaperonin tubulin folding pathway"/>
    <property type="evidence" value="ECO:0007669"/>
    <property type="project" value="InterPro"/>
</dbReference>
<dbReference type="GO" id="GO:0000226">
    <property type="term" value="P:microtubule cytoskeleton organization"/>
    <property type="evidence" value="ECO:0007669"/>
    <property type="project" value="TreeGrafter"/>
</dbReference>
<proteinExistence type="predicted"/>
<dbReference type="EMBL" id="CP064815">
    <property type="protein sequence ID" value="QPG76900.1"/>
    <property type="molecule type" value="Genomic_DNA"/>
</dbReference>
<dbReference type="PANTHER" id="PTHR12658:SF0">
    <property type="entry name" value="TUBULIN-SPECIFIC CHAPERONE D"/>
    <property type="match status" value="1"/>
</dbReference>
<accession>A0A875RQG7</accession>
<dbReference type="KEGG" id="bnn:FOA43_004294"/>
<dbReference type="InterPro" id="IPR058033">
    <property type="entry name" value="ARM_TBCD_2nd"/>
</dbReference>
<dbReference type="GO" id="GO:0005096">
    <property type="term" value="F:GTPase activator activity"/>
    <property type="evidence" value="ECO:0007669"/>
    <property type="project" value="InterPro"/>
</dbReference>
<dbReference type="Pfam" id="PF23579">
    <property type="entry name" value="ARM_TBCD"/>
    <property type="match status" value="1"/>
</dbReference>
<dbReference type="InterPro" id="IPR033162">
    <property type="entry name" value="TBCD"/>
</dbReference>
<evidence type="ECO:0000313" key="2">
    <source>
        <dbReference type="EMBL" id="QPG76900.1"/>
    </source>
</evidence>
<dbReference type="Proteomes" id="UP000662931">
    <property type="component" value="Chromosome 4"/>
</dbReference>
<dbReference type="SUPFAM" id="SSF48371">
    <property type="entry name" value="ARM repeat"/>
    <property type="match status" value="2"/>
</dbReference>
<dbReference type="PANTHER" id="PTHR12658">
    <property type="entry name" value="BETA-TUBULIN COFACTOR D"/>
    <property type="match status" value="1"/>
</dbReference>
<dbReference type="Pfam" id="PF25767">
    <property type="entry name" value="ARM_TBCD_2nd"/>
    <property type="match status" value="1"/>
</dbReference>
<evidence type="ECO:0000259" key="1">
    <source>
        <dbReference type="Pfam" id="PF25767"/>
    </source>
</evidence>
<name>A0A875RQG7_EENNA</name>